<accession>A0A7Y3SBR9</accession>
<feature type="domain" description="Schlafen AlbA-2" evidence="1">
    <location>
        <begin position="20"/>
        <end position="138"/>
    </location>
</feature>
<gene>
    <name evidence="2" type="ORF">G9X64_29685</name>
</gene>
<evidence type="ECO:0000259" key="1">
    <source>
        <dbReference type="Pfam" id="PF04326"/>
    </source>
</evidence>
<dbReference type="InterPro" id="IPR038461">
    <property type="entry name" value="Schlafen_AlbA_2_dom_sf"/>
</dbReference>
<keyword evidence="2" id="KW-0547">Nucleotide-binding</keyword>
<dbReference type="Proteomes" id="UP000519972">
    <property type="component" value="Unassembled WGS sequence"/>
</dbReference>
<dbReference type="AlphaFoldDB" id="A0A7Y3SBR9"/>
<sequence length="499" mass="56284">MSVLTDVQQMEEDLKHRSEKLGVEFKAWMDISKKNKEGQTKIARHIAAIANHGGGRLYFGIDDDGNALPASEEFGLEFYRSDAVHNLLKKRLEPPIQCEVRFTEYTNGVRYPVVHVPSHGTMPIGARDENSYFHVYVRGVGPESIKISNYQQWDTLLKRCMRFRETEAVREAEEDHLSKTQAMTKAITESVIAAVLKTLTDNGSIGSAGRISEVDWGTIGHLAEATRSDFVEQIRALPMADSDADQQIATIPENHVTMGYALLTRDSSFVTLEKPHTILRQASAGMSAVADLGWHDFIVLQNSDNLPRSRFWSIAGRDFTGVEGMRLTGDSVYFGGFDYWRTYGNSVFVICKSYREDYNRLRHKTAYPFLTPTQIFIRLHSLLAHAALTIAQVPDAENVAIFTDHRGLDGRAIGRNFDYGLQLHTRAKAVEERFPTRLVVTRDELLTGYFGVLKRVCVPFLELWGGTSSFEPDEWFNERNIGQIVADLQKEGCSVRLLP</sequence>
<comment type="caution">
    <text evidence="2">The sequence shown here is derived from an EMBL/GenBank/DDBJ whole genome shotgun (WGS) entry which is preliminary data.</text>
</comment>
<dbReference type="InterPro" id="IPR007421">
    <property type="entry name" value="Schlafen_AlbA_2_dom"/>
</dbReference>
<dbReference type="GO" id="GO:0005524">
    <property type="term" value="F:ATP binding"/>
    <property type="evidence" value="ECO:0007669"/>
    <property type="project" value="UniProtKB-KW"/>
</dbReference>
<dbReference type="EMBL" id="JABFCN010000053">
    <property type="protein sequence ID" value="NNU40582.1"/>
    <property type="molecule type" value="Genomic_DNA"/>
</dbReference>
<evidence type="ECO:0000313" key="3">
    <source>
        <dbReference type="Proteomes" id="UP000519972"/>
    </source>
</evidence>
<keyword evidence="3" id="KW-1185">Reference proteome</keyword>
<dbReference type="Pfam" id="PF04326">
    <property type="entry name" value="SLFN_AlbA_2"/>
    <property type="match status" value="1"/>
</dbReference>
<proteinExistence type="predicted"/>
<evidence type="ECO:0000313" key="2">
    <source>
        <dbReference type="EMBL" id="NNU40582.1"/>
    </source>
</evidence>
<organism evidence="2 3">
    <name type="scientific">Rhizobium sophorae</name>
    <dbReference type="NCBI Taxonomy" id="1535242"/>
    <lineage>
        <taxon>Bacteria</taxon>
        <taxon>Pseudomonadati</taxon>
        <taxon>Pseudomonadota</taxon>
        <taxon>Alphaproteobacteria</taxon>
        <taxon>Hyphomicrobiales</taxon>
        <taxon>Rhizobiaceae</taxon>
        <taxon>Rhizobium/Agrobacterium group</taxon>
        <taxon>Rhizobium</taxon>
    </lineage>
</organism>
<keyword evidence="2" id="KW-0067">ATP-binding</keyword>
<protein>
    <submittedName>
        <fullName evidence="2">ATP-binding protein</fullName>
    </submittedName>
</protein>
<name>A0A7Y3SBR9_9HYPH</name>
<dbReference type="RefSeq" id="WP_171377936.1">
    <property type="nucleotide sequence ID" value="NZ_JABFCN010000053.1"/>
</dbReference>
<dbReference type="Gene3D" id="3.30.950.30">
    <property type="entry name" value="Schlafen, AAA domain"/>
    <property type="match status" value="1"/>
</dbReference>
<reference evidence="2 3" key="1">
    <citation type="submission" date="2020-02" db="EMBL/GenBank/DDBJ databases">
        <authorList>
            <person name="Sun Q."/>
        </authorList>
    </citation>
    <scope>NUCLEOTIDE SEQUENCE [LARGE SCALE GENOMIC DNA]</scope>
    <source>
        <strain evidence="2 3">CCBAU 03386</strain>
    </source>
</reference>